<accession>A0AAD6X0E6</accession>
<dbReference type="AlphaFoldDB" id="A0AAD6X0E6"/>
<dbReference type="Proteomes" id="UP001218188">
    <property type="component" value="Unassembled WGS sequence"/>
</dbReference>
<organism evidence="2 3">
    <name type="scientific">Mycena alexandri</name>
    <dbReference type="NCBI Taxonomy" id="1745969"/>
    <lineage>
        <taxon>Eukaryota</taxon>
        <taxon>Fungi</taxon>
        <taxon>Dikarya</taxon>
        <taxon>Basidiomycota</taxon>
        <taxon>Agaricomycotina</taxon>
        <taxon>Agaricomycetes</taxon>
        <taxon>Agaricomycetidae</taxon>
        <taxon>Agaricales</taxon>
        <taxon>Marasmiineae</taxon>
        <taxon>Mycenaceae</taxon>
        <taxon>Mycena</taxon>
    </lineage>
</organism>
<dbReference type="EMBL" id="JARJCM010000084">
    <property type="protein sequence ID" value="KAJ7031190.1"/>
    <property type="molecule type" value="Genomic_DNA"/>
</dbReference>
<feature type="compositionally biased region" description="Low complexity" evidence="1">
    <location>
        <begin position="39"/>
        <end position="58"/>
    </location>
</feature>
<keyword evidence="3" id="KW-1185">Reference proteome</keyword>
<proteinExistence type="predicted"/>
<comment type="caution">
    <text evidence="2">The sequence shown here is derived from an EMBL/GenBank/DDBJ whole genome shotgun (WGS) entry which is preliminary data.</text>
</comment>
<gene>
    <name evidence="2" type="ORF">C8F04DRAFT_1111874</name>
</gene>
<evidence type="ECO:0000256" key="1">
    <source>
        <dbReference type="SAM" id="MobiDB-lite"/>
    </source>
</evidence>
<feature type="region of interest" description="Disordered" evidence="1">
    <location>
        <begin position="27"/>
        <end position="59"/>
    </location>
</feature>
<evidence type="ECO:0000313" key="2">
    <source>
        <dbReference type="EMBL" id="KAJ7031190.1"/>
    </source>
</evidence>
<reference evidence="2" key="1">
    <citation type="submission" date="2023-03" db="EMBL/GenBank/DDBJ databases">
        <title>Massive genome expansion in bonnet fungi (Mycena s.s.) driven by repeated elements and novel gene families across ecological guilds.</title>
        <authorList>
            <consortium name="Lawrence Berkeley National Laboratory"/>
            <person name="Harder C.B."/>
            <person name="Miyauchi S."/>
            <person name="Viragh M."/>
            <person name="Kuo A."/>
            <person name="Thoen E."/>
            <person name="Andreopoulos B."/>
            <person name="Lu D."/>
            <person name="Skrede I."/>
            <person name="Drula E."/>
            <person name="Henrissat B."/>
            <person name="Morin E."/>
            <person name="Kohler A."/>
            <person name="Barry K."/>
            <person name="LaButti K."/>
            <person name="Morin E."/>
            <person name="Salamov A."/>
            <person name="Lipzen A."/>
            <person name="Mereny Z."/>
            <person name="Hegedus B."/>
            <person name="Baldrian P."/>
            <person name="Stursova M."/>
            <person name="Weitz H."/>
            <person name="Taylor A."/>
            <person name="Grigoriev I.V."/>
            <person name="Nagy L.G."/>
            <person name="Martin F."/>
            <person name="Kauserud H."/>
        </authorList>
    </citation>
    <scope>NUCLEOTIDE SEQUENCE</scope>
    <source>
        <strain evidence="2">CBHHK200</strain>
    </source>
</reference>
<protein>
    <submittedName>
        <fullName evidence="2">Uncharacterized protein</fullName>
    </submittedName>
</protein>
<sequence length="286" mass="31601">MSENRCTNCVKLTQDYTHLRIRTAAESKRTCAPPSQRISAPPESSSLPSSPLPQSTSPRVIPYSRTRDLLKCATIRAAWKPGSGASGRQACRNEPHGPLYQDSCIHIDPRTGPAFPPELERAIFELSASSCLTNIPTLILVASRVKAWVEPLLYRAVFLQCDPFMHKLYPFPLVPSKAFLTRCPLFLGSAVKWVTISGKGFGVTVSTTEAIFRVCNQMASFTTTCILVPHLPALSAMKCLQRLNVYGSEVFRGTVDSGCAHPAFRNLTHLELMDEHYYEQAISARS</sequence>
<evidence type="ECO:0000313" key="3">
    <source>
        <dbReference type="Proteomes" id="UP001218188"/>
    </source>
</evidence>
<name>A0AAD6X0E6_9AGAR</name>